<dbReference type="AlphaFoldDB" id="A0A7C6EC30"/>
<feature type="repeat" description="TPR" evidence="2">
    <location>
        <begin position="115"/>
        <end position="148"/>
    </location>
</feature>
<dbReference type="GO" id="GO:0051301">
    <property type="term" value="P:cell division"/>
    <property type="evidence" value="ECO:0007669"/>
    <property type="project" value="InterPro"/>
</dbReference>
<dbReference type="InterPro" id="IPR019734">
    <property type="entry name" value="TPR_rpt"/>
</dbReference>
<dbReference type="SMART" id="SM00028">
    <property type="entry name" value="TPR"/>
    <property type="match status" value="2"/>
</dbReference>
<name>A0A7C6EC30_UNCW3</name>
<dbReference type="HAMAP" id="MF_02066">
    <property type="entry name" value="CpoB"/>
    <property type="match status" value="1"/>
</dbReference>
<dbReference type="InterPro" id="IPR011990">
    <property type="entry name" value="TPR-like_helical_dom_sf"/>
</dbReference>
<accession>A0A7C6EC30</accession>
<feature type="domain" description="Outer membrane lipoprotein BamD-like" evidence="3">
    <location>
        <begin position="114"/>
        <end position="236"/>
    </location>
</feature>
<dbReference type="InterPro" id="IPR034706">
    <property type="entry name" value="CpoB"/>
</dbReference>
<dbReference type="InterPro" id="IPR014162">
    <property type="entry name" value="CpoB_C"/>
</dbReference>
<evidence type="ECO:0000256" key="1">
    <source>
        <dbReference type="ARBA" id="ARBA00022729"/>
    </source>
</evidence>
<dbReference type="PROSITE" id="PS50005">
    <property type="entry name" value="TPR"/>
    <property type="match status" value="1"/>
</dbReference>
<keyword evidence="2" id="KW-0802">TPR repeat</keyword>
<organism evidence="4">
    <name type="scientific">candidate division WOR-3 bacterium</name>
    <dbReference type="NCBI Taxonomy" id="2052148"/>
    <lineage>
        <taxon>Bacteria</taxon>
        <taxon>Bacteria division WOR-3</taxon>
    </lineage>
</organism>
<evidence type="ECO:0000313" key="4">
    <source>
        <dbReference type="EMBL" id="HHS51701.1"/>
    </source>
</evidence>
<dbReference type="Gene3D" id="1.25.40.10">
    <property type="entry name" value="Tetratricopeptide repeat domain"/>
    <property type="match status" value="1"/>
</dbReference>
<protein>
    <submittedName>
        <fullName evidence="4">Tol-pal system protein YbgF</fullName>
    </submittedName>
</protein>
<comment type="caution">
    <text evidence="4">The sequence shown here is derived from an EMBL/GenBank/DDBJ whole genome shotgun (WGS) entry which is preliminary data.</text>
</comment>
<keyword evidence="1" id="KW-0732">Signal</keyword>
<dbReference type="Pfam" id="PF13525">
    <property type="entry name" value="YfiO"/>
    <property type="match status" value="1"/>
</dbReference>
<reference evidence="4" key="1">
    <citation type="journal article" date="2020" name="mSystems">
        <title>Genome- and Community-Level Interaction Insights into Carbon Utilization and Element Cycling Functions of Hydrothermarchaeota in Hydrothermal Sediment.</title>
        <authorList>
            <person name="Zhou Z."/>
            <person name="Liu Y."/>
            <person name="Xu W."/>
            <person name="Pan J."/>
            <person name="Luo Z.H."/>
            <person name="Li M."/>
        </authorList>
    </citation>
    <scope>NUCLEOTIDE SEQUENCE [LARGE SCALE GENOMIC DNA]</scope>
    <source>
        <strain evidence="4">SpSt-876</strain>
    </source>
</reference>
<dbReference type="EMBL" id="DTLI01000057">
    <property type="protein sequence ID" value="HHS51701.1"/>
    <property type="molecule type" value="Genomic_DNA"/>
</dbReference>
<sequence length="236" mass="27577">MIKDIKLILFLFLLFSNCSIKRQWEKQTNQIDFLTKQVAQLDSLQRQQGELLLELKADLSYRLERTNEKIDYLDAKIEDSEARLIRIAQKLGLRTTQPETVPADTTMLQQATADPEALYNTAYLDFTRGNLDLAIQGFRDYLKLYPDTDLSDNAQYWIGESYFTKQEWQMALIEFEKVEKNYPKGNKLPAALYKIGLCYLNMQIRNKGKEYLNRVIKEFPNSPEADLAKERLATLR</sequence>
<dbReference type="InterPro" id="IPR039565">
    <property type="entry name" value="BamD-like"/>
</dbReference>
<evidence type="ECO:0000259" key="3">
    <source>
        <dbReference type="Pfam" id="PF13525"/>
    </source>
</evidence>
<evidence type="ECO:0000256" key="2">
    <source>
        <dbReference type="PROSITE-ProRule" id="PRU00339"/>
    </source>
</evidence>
<dbReference type="NCBIfam" id="TIGR02795">
    <property type="entry name" value="tol_pal_ybgF"/>
    <property type="match status" value="1"/>
</dbReference>
<gene>
    <name evidence="4" type="primary">ybgF</name>
    <name evidence="4" type="ORF">ENW73_02380</name>
</gene>
<proteinExistence type="inferred from homology"/>
<dbReference type="SUPFAM" id="SSF48452">
    <property type="entry name" value="TPR-like"/>
    <property type="match status" value="1"/>
</dbReference>